<evidence type="ECO:0000313" key="2">
    <source>
        <dbReference type="EMBL" id="XDQ32386.1"/>
    </source>
</evidence>
<feature type="chain" id="PRO_5044246747" evidence="1">
    <location>
        <begin position="34"/>
        <end position="82"/>
    </location>
</feature>
<feature type="signal peptide" evidence="1">
    <location>
        <begin position="1"/>
        <end position="33"/>
    </location>
</feature>
<reference evidence="2" key="1">
    <citation type="submission" date="2024-07" db="EMBL/GenBank/DDBJ databases">
        <authorList>
            <person name="Yu S.T."/>
        </authorList>
    </citation>
    <scope>NUCLEOTIDE SEQUENCE</scope>
    <source>
        <strain evidence="2">R28</strain>
    </source>
</reference>
<keyword evidence="1" id="KW-0732">Signal</keyword>
<organism evidence="2">
    <name type="scientific">Streptomyces sp. R28</name>
    <dbReference type="NCBI Taxonomy" id="3238628"/>
    <lineage>
        <taxon>Bacteria</taxon>
        <taxon>Bacillati</taxon>
        <taxon>Actinomycetota</taxon>
        <taxon>Actinomycetes</taxon>
        <taxon>Kitasatosporales</taxon>
        <taxon>Streptomycetaceae</taxon>
        <taxon>Streptomyces</taxon>
    </lineage>
</organism>
<protein>
    <submittedName>
        <fullName evidence="2">Uncharacterized protein</fullName>
    </submittedName>
</protein>
<dbReference type="RefSeq" id="WP_369166889.1">
    <property type="nucleotide sequence ID" value="NZ_CP163439.1"/>
</dbReference>
<evidence type="ECO:0000256" key="1">
    <source>
        <dbReference type="SAM" id="SignalP"/>
    </source>
</evidence>
<gene>
    <name evidence="2" type="ORF">AB5J49_02885</name>
</gene>
<dbReference type="InterPro" id="IPR006311">
    <property type="entry name" value="TAT_signal"/>
</dbReference>
<dbReference type="EMBL" id="CP163439">
    <property type="protein sequence ID" value="XDQ32386.1"/>
    <property type="molecule type" value="Genomic_DNA"/>
</dbReference>
<proteinExistence type="predicted"/>
<dbReference type="AlphaFoldDB" id="A0AB39PPA9"/>
<sequence length="82" mass="8702">MNNPNRRTVLASVAAGLPILNVVMGSGATPAAAADQYGSNTELYTRTAAKEGTDWMRRFRIGAPVQVTDNARTRAAPSAARR</sequence>
<name>A0AB39PPA9_9ACTN</name>
<accession>A0AB39PPA9</accession>
<dbReference type="PROSITE" id="PS51318">
    <property type="entry name" value="TAT"/>
    <property type="match status" value="1"/>
</dbReference>